<organism evidence="3 4">
    <name type="scientific">Neotoma lepida</name>
    <name type="common">Desert woodrat</name>
    <dbReference type="NCBI Taxonomy" id="56216"/>
    <lineage>
        <taxon>Eukaryota</taxon>
        <taxon>Metazoa</taxon>
        <taxon>Chordata</taxon>
        <taxon>Craniata</taxon>
        <taxon>Vertebrata</taxon>
        <taxon>Euteleostomi</taxon>
        <taxon>Mammalia</taxon>
        <taxon>Eutheria</taxon>
        <taxon>Euarchontoglires</taxon>
        <taxon>Glires</taxon>
        <taxon>Rodentia</taxon>
        <taxon>Myomorpha</taxon>
        <taxon>Muroidea</taxon>
        <taxon>Cricetidae</taxon>
        <taxon>Neotominae</taxon>
        <taxon>Neotoma</taxon>
    </lineage>
</organism>
<reference evidence="3 4" key="1">
    <citation type="submission" date="2016-06" db="EMBL/GenBank/DDBJ databases">
        <title>The Draft Genome Sequence and Annotation of the Desert Woodrat Neotoma lepida.</title>
        <authorList>
            <person name="Campbell M."/>
            <person name="Oakeson K.F."/>
            <person name="Yandell M."/>
            <person name="Halpert J.R."/>
            <person name="Dearing D."/>
        </authorList>
    </citation>
    <scope>NUCLEOTIDE SEQUENCE [LARGE SCALE GENOMIC DNA]</scope>
    <source>
        <strain evidence="3">417</strain>
        <tissue evidence="3">Liver</tissue>
    </source>
</reference>
<proteinExistence type="inferred from homology"/>
<dbReference type="Pfam" id="PF00183">
    <property type="entry name" value="HSP90"/>
    <property type="match status" value="1"/>
</dbReference>
<evidence type="ECO:0000313" key="3">
    <source>
        <dbReference type="EMBL" id="OBS77162.1"/>
    </source>
</evidence>
<evidence type="ECO:0000256" key="1">
    <source>
        <dbReference type="ARBA" id="ARBA00008239"/>
    </source>
</evidence>
<dbReference type="STRING" id="56216.A0A1A6HHP1"/>
<dbReference type="InterPro" id="IPR001404">
    <property type="entry name" value="Hsp90_fam"/>
</dbReference>
<dbReference type="SUPFAM" id="SSF54211">
    <property type="entry name" value="Ribosomal protein S5 domain 2-like"/>
    <property type="match status" value="1"/>
</dbReference>
<comment type="similarity">
    <text evidence="1">Belongs to the heat shock protein 90 family.</text>
</comment>
<gene>
    <name evidence="3" type="ORF">A6R68_16384</name>
</gene>
<dbReference type="InterPro" id="IPR020568">
    <property type="entry name" value="Ribosomal_Su5_D2-typ_SF"/>
</dbReference>
<dbReference type="GO" id="GO:0051082">
    <property type="term" value="F:unfolded protein binding"/>
    <property type="evidence" value="ECO:0007669"/>
    <property type="project" value="InterPro"/>
</dbReference>
<name>A0A1A6HHP1_NEOLE</name>
<dbReference type="AlphaFoldDB" id="A0A1A6HHP1"/>
<evidence type="ECO:0000313" key="4">
    <source>
        <dbReference type="Proteomes" id="UP000092124"/>
    </source>
</evidence>
<keyword evidence="2" id="KW-0143">Chaperone</keyword>
<dbReference type="GO" id="GO:0005524">
    <property type="term" value="F:ATP binding"/>
    <property type="evidence" value="ECO:0007669"/>
    <property type="project" value="InterPro"/>
</dbReference>
<accession>A0A1A6HHP1</accession>
<dbReference type="Gene3D" id="3.30.230.80">
    <property type="match status" value="1"/>
</dbReference>
<dbReference type="Proteomes" id="UP000092124">
    <property type="component" value="Unassembled WGS sequence"/>
</dbReference>
<sequence>MVSLKRNSFSTVTFNSDWEDYLTVKHFFVEGQLKFRALFQAPVVLFESIKKNIKLCVHHMFIMDSYDK</sequence>
<dbReference type="GO" id="GO:0016887">
    <property type="term" value="F:ATP hydrolysis activity"/>
    <property type="evidence" value="ECO:0007669"/>
    <property type="project" value="InterPro"/>
</dbReference>
<evidence type="ECO:0000256" key="2">
    <source>
        <dbReference type="ARBA" id="ARBA00023186"/>
    </source>
</evidence>
<comment type="caution">
    <text evidence="3">The sequence shown here is derived from an EMBL/GenBank/DDBJ whole genome shotgun (WGS) entry which is preliminary data.</text>
</comment>
<dbReference type="EMBL" id="LZPO01034338">
    <property type="protein sequence ID" value="OBS77162.1"/>
    <property type="molecule type" value="Genomic_DNA"/>
</dbReference>
<protein>
    <submittedName>
        <fullName evidence="3">Uncharacterized protein</fullName>
    </submittedName>
</protein>
<keyword evidence="4" id="KW-1185">Reference proteome</keyword>
<dbReference type="GO" id="GO:0140662">
    <property type="term" value="F:ATP-dependent protein folding chaperone"/>
    <property type="evidence" value="ECO:0007669"/>
    <property type="project" value="InterPro"/>
</dbReference>